<evidence type="ECO:0008006" key="4">
    <source>
        <dbReference type="Google" id="ProtNLM"/>
    </source>
</evidence>
<sequence>MKIKSFLLTALAASMVLVSCDKNESGINAPMDKSLKRVTIKLPNLTPSPKVRSVGDAMENNSQVELTNFKVFFLDASGTEVTIPEYPAGTVQKTYFSSTDDQDWADITAIGKDLTYHFLPYTTVKVVVVGNQGNIEYTSLANKSEDVPNDTETGHPTYTLYGEDDLVEGGAPDVADHQNVYQASVTLEPRVSRFEIYGFKYQMAQAPATNKYTSVKLEKIALNHYYTAYDFVTKAPSETGKVFDNPTSSEIWTWVNGAQAPWADVLSSSEADVLSLNPGESKDPNGDTLVEGANGENAQNIITYGLAHVNNATNNPELLLTLHGTTASGAVEPIYLRGLFTSADAFNSGKIYRVLYSFSDEDFDQPERCVELNVKVANWTVVPVTPEF</sequence>
<proteinExistence type="predicted"/>
<gene>
    <name evidence="2" type="ORF">D8S85_16440</name>
</gene>
<dbReference type="RefSeq" id="WP_118944680.1">
    <property type="nucleotide sequence ID" value="NZ_CP032819.1"/>
</dbReference>
<evidence type="ECO:0000313" key="2">
    <source>
        <dbReference type="EMBL" id="AZS30986.1"/>
    </source>
</evidence>
<reference evidence="2 3" key="1">
    <citation type="submission" date="2018-10" db="EMBL/GenBank/DDBJ databases">
        <title>Butyricimonas faecalis sp. nov., isolated from human faeces and emended description of the genus Butyricimonas.</title>
        <authorList>
            <person name="Le Roy T."/>
            <person name="Van der Smissen P."/>
            <person name="Paquot A."/>
            <person name="Delzenne N."/>
            <person name="Muccioli G."/>
            <person name="Collet J.-F."/>
            <person name="Cani P.D."/>
        </authorList>
    </citation>
    <scope>NUCLEOTIDE SEQUENCE [LARGE SCALE GENOMIC DNA]</scope>
    <source>
        <strain evidence="2 3">H184</strain>
    </source>
</reference>
<feature type="signal peptide" evidence="1">
    <location>
        <begin position="1"/>
        <end position="19"/>
    </location>
</feature>
<dbReference type="AlphaFoldDB" id="A0A3Q9ISF0"/>
<keyword evidence="1" id="KW-0732">Signal</keyword>
<dbReference type="EMBL" id="CP032819">
    <property type="protein sequence ID" value="AZS30986.1"/>
    <property type="molecule type" value="Genomic_DNA"/>
</dbReference>
<dbReference type="KEGG" id="buy:D8S85_16440"/>
<evidence type="ECO:0000313" key="3">
    <source>
        <dbReference type="Proteomes" id="UP000270673"/>
    </source>
</evidence>
<accession>A0A3Q9ISF0</accession>
<feature type="chain" id="PRO_5018770834" description="Major fimbrial subunit protein N-terminal domain-containing protein" evidence="1">
    <location>
        <begin position="20"/>
        <end position="388"/>
    </location>
</feature>
<dbReference type="PROSITE" id="PS51257">
    <property type="entry name" value="PROKAR_LIPOPROTEIN"/>
    <property type="match status" value="1"/>
</dbReference>
<dbReference type="Proteomes" id="UP000270673">
    <property type="component" value="Chromosome"/>
</dbReference>
<evidence type="ECO:0000256" key="1">
    <source>
        <dbReference type="SAM" id="SignalP"/>
    </source>
</evidence>
<protein>
    <recommendedName>
        <fullName evidence="4">Major fimbrial subunit protein N-terminal domain-containing protein</fullName>
    </recommendedName>
</protein>
<keyword evidence="3" id="KW-1185">Reference proteome</keyword>
<name>A0A3Q9ISF0_9BACT</name>
<organism evidence="2 3">
    <name type="scientific">Butyricimonas faecalis</name>
    <dbReference type="NCBI Taxonomy" id="2093856"/>
    <lineage>
        <taxon>Bacteria</taxon>
        <taxon>Pseudomonadati</taxon>
        <taxon>Bacteroidota</taxon>
        <taxon>Bacteroidia</taxon>
        <taxon>Bacteroidales</taxon>
        <taxon>Odoribacteraceae</taxon>
        <taxon>Butyricimonas</taxon>
    </lineage>
</organism>
<dbReference type="OrthoDB" id="1005053at2"/>